<dbReference type="AlphaFoldDB" id="A3ZX19"/>
<comment type="caution">
    <text evidence="1">The sequence shown here is derived from an EMBL/GenBank/DDBJ whole genome shotgun (WGS) entry which is preliminary data.</text>
</comment>
<dbReference type="Proteomes" id="UP000004358">
    <property type="component" value="Unassembled WGS sequence"/>
</dbReference>
<sequence length="38" mass="4353">MAKLMRRPGTSIRWGVQVIEDRRSLSGVESLQIKQNLV</sequence>
<organism evidence="1 2">
    <name type="scientific">Blastopirellula marina DSM 3645</name>
    <dbReference type="NCBI Taxonomy" id="314230"/>
    <lineage>
        <taxon>Bacteria</taxon>
        <taxon>Pseudomonadati</taxon>
        <taxon>Planctomycetota</taxon>
        <taxon>Planctomycetia</taxon>
        <taxon>Pirellulales</taxon>
        <taxon>Pirellulaceae</taxon>
        <taxon>Blastopirellula</taxon>
    </lineage>
</organism>
<gene>
    <name evidence="1" type="ORF">DSM3645_27488</name>
</gene>
<dbReference type="HOGENOM" id="CLU_3325116_0_0_0"/>
<dbReference type="EMBL" id="AANZ01000017">
    <property type="protein sequence ID" value="EAQ78896.1"/>
    <property type="molecule type" value="Genomic_DNA"/>
</dbReference>
<evidence type="ECO:0000313" key="1">
    <source>
        <dbReference type="EMBL" id="EAQ78896.1"/>
    </source>
</evidence>
<proteinExistence type="predicted"/>
<protein>
    <submittedName>
        <fullName evidence="1">Uncharacterized protein</fullName>
    </submittedName>
</protein>
<dbReference type="STRING" id="314230.DSM3645_27488"/>
<reference evidence="1 2" key="1">
    <citation type="submission" date="2006-02" db="EMBL/GenBank/DDBJ databases">
        <authorList>
            <person name="Amann R."/>
            <person name="Ferriera S."/>
            <person name="Johnson J."/>
            <person name="Kravitz S."/>
            <person name="Halpern A."/>
            <person name="Remington K."/>
            <person name="Beeson K."/>
            <person name="Tran B."/>
            <person name="Rogers Y.-H."/>
            <person name="Friedman R."/>
            <person name="Venter J.C."/>
        </authorList>
    </citation>
    <scope>NUCLEOTIDE SEQUENCE [LARGE SCALE GENOMIC DNA]</scope>
    <source>
        <strain evidence="1 2">DSM 3645</strain>
    </source>
</reference>
<evidence type="ECO:0000313" key="2">
    <source>
        <dbReference type="Proteomes" id="UP000004358"/>
    </source>
</evidence>
<accession>A3ZX19</accession>
<name>A3ZX19_9BACT</name>